<dbReference type="Gene3D" id="3.40.605.10">
    <property type="entry name" value="Aldehyde Dehydrogenase, Chain A, domain 1"/>
    <property type="match status" value="1"/>
</dbReference>
<evidence type="ECO:0000259" key="4">
    <source>
        <dbReference type="Pfam" id="PF00171"/>
    </source>
</evidence>
<dbReference type="Gene3D" id="3.40.309.10">
    <property type="entry name" value="Aldehyde Dehydrogenase, Chain A, domain 2"/>
    <property type="match status" value="1"/>
</dbReference>
<dbReference type="EMBL" id="JAUIZM010000008">
    <property type="protein sequence ID" value="KAK1368305.1"/>
    <property type="molecule type" value="Genomic_DNA"/>
</dbReference>
<evidence type="ECO:0000313" key="6">
    <source>
        <dbReference type="Proteomes" id="UP001237642"/>
    </source>
</evidence>
<protein>
    <recommendedName>
        <fullName evidence="4">Aldehyde dehydrogenase domain-containing protein</fullName>
    </recommendedName>
</protein>
<dbReference type="AlphaFoldDB" id="A0AAD8HLI2"/>
<keyword evidence="3" id="KW-0732">Signal</keyword>
<dbReference type="PANTHER" id="PTHR43570">
    <property type="entry name" value="ALDEHYDE DEHYDROGENASE"/>
    <property type="match status" value="1"/>
</dbReference>
<dbReference type="Proteomes" id="UP001237642">
    <property type="component" value="Unassembled WGS sequence"/>
</dbReference>
<reference evidence="5" key="2">
    <citation type="submission" date="2023-05" db="EMBL/GenBank/DDBJ databases">
        <authorList>
            <person name="Schelkunov M.I."/>
        </authorList>
    </citation>
    <scope>NUCLEOTIDE SEQUENCE</scope>
    <source>
        <strain evidence="5">Hsosn_3</strain>
        <tissue evidence="5">Leaf</tissue>
    </source>
</reference>
<feature type="chain" id="PRO_5042058264" description="Aldehyde dehydrogenase domain-containing protein" evidence="3">
    <location>
        <begin position="21"/>
        <end position="108"/>
    </location>
</feature>
<proteinExistence type="inferred from homology"/>
<feature type="signal peptide" evidence="3">
    <location>
        <begin position="1"/>
        <end position="20"/>
    </location>
</feature>
<accession>A0AAD8HLI2</accession>
<dbReference type="SUPFAM" id="SSF53720">
    <property type="entry name" value="ALDH-like"/>
    <property type="match status" value="1"/>
</dbReference>
<sequence>MHMVSRLLFSTGLLLRLSIFSPLNPPYLFAASSPQSVQHLTPVTMELGGKCPTIFDSLSGDDMKVAVRRIASGKWGPYSGQACVGIDNILVEHKYASNLIDLLKKTIQ</sequence>
<evidence type="ECO:0000256" key="3">
    <source>
        <dbReference type="SAM" id="SignalP"/>
    </source>
</evidence>
<reference evidence="5" key="1">
    <citation type="submission" date="2023-02" db="EMBL/GenBank/DDBJ databases">
        <title>Genome of toxic invasive species Heracleum sosnowskyi carries increased number of genes despite the absence of recent whole-genome duplications.</title>
        <authorList>
            <person name="Schelkunov M."/>
            <person name="Shtratnikova V."/>
            <person name="Makarenko M."/>
            <person name="Klepikova A."/>
            <person name="Omelchenko D."/>
            <person name="Novikova G."/>
            <person name="Obukhova E."/>
            <person name="Bogdanov V."/>
            <person name="Penin A."/>
            <person name="Logacheva M."/>
        </authorList>
    </citation>
    <scope>NUCLEOTIDE SEQUENCE</scope>
    <source>
        <strain evidence="5">Hsosn_3</strain>
        <tissue evidence="5">Leaf</tissue>
    </source>
</reference>
<evidence type="ECO:0000313" key="5">
    <source>
        <dbReference type="EMBL" id="KAK1368305.1"/>
    </source>
</evidence>
<dbReference type="GO" id="GO:0004029">
    <property type="term" value="F:aldehyde dehydrogenase (NAD+) activity"/>
    <property type="evidence" value="ECO:0007669"/>
    <property type="project" value="TreeGrafter"/>
</dbReference>
<comment type="caution">
    <text evidence="5">The sequence shown here is derived from an EMBL/GenBank/DDBJ whole genome shotgun (WGS) entry which is preliminary data.</text>
</comment>
<keyword evidence="6" id="KW-1185">Reference proteome</keyword>
<name>A0AAD8HLI2_9APIA</name>
<dbReference type="InterPro" id="IPR015590">
    <property type="entry name" value="Aldehyde_DH_dom"/>
</dbReference>
<dbReference type="PANTHER" id="PTHR43570:SF17">
    <property type="entry name" value="ALDEHYDE DEHYDROGENASE FAMILY 3 MEMBER F1"/>
    <property type="match status" value="1"/>
</dbReference>
<dbReference type="GO" id="GO:0006081">
    <property type="term" value="P:aldehyde metabolic process"/>
    <property type="evidence" value="ECO:0007669"/>
    <property type="project" value="InterPro"/>
</dbReference>
<gene>
    <name evidence="5" type="ORF">POM88_034397</name>
</gene>
<keyword evidence="2" id="KW-0560">Oxidoreductase</keyword>
<organism evidence="5 6">
    <name type="scientific">Heracleum sosnowskyi</name>
    <dbReference type="NCBI Taxonomy" id="360622"/>
    <lineage>
        <taxon>Eukaryota</taxon>
        <taxon>Viridiplantae</taxon>
        <taxon>Streptophyta</taxon>
        <taxon>Embryophyta</taxon>
        <taxon>Tracheophyta</taxon>
        <taxon>Spermatophyta</taxon>
        <taxon>Magnoliopsida</taxon>
        <taxon>eudicotyledons</taxon>
        <taxon>Gunneridae</taxon>
        <taxon>Pentapetalae</taxon>
        <taxon>asterids</taxon>
        <taxon>campanulids</taxon>
        <taxon>Apiales</taxon>
        <taxon>Apiaceae</taxon>
        <taxon>Apioideae</taxon>
        <taxon>apioid superclade</taxon>
        <taxon>Tordylieae</taxon>
        <taxon>Tordyliinae</taxon>
        <taxon>Heracleum</taxon>
    </lineage>
</organism>
<feature type="domain" description="Aldehyde dehydrogenase" evidence="4">
    <location>
        <begin position="37"/>
        <end position="107"/>
    </location>
</feature>
<dbReference type="Pfam" id="PF00171">
    <property type="entry name" value="Aldedh"/>
    <property type="match status" value="1"/>
</dbReference>
<dbReference type="GO" id="GO:0005737">
    <property type="term" value="C:cytoplasm"/>
    <property type="evidence" value="ECO:0007669"/>
    <property type="project" value="TreeGrafter"/>
</dbReference>
<evidence type="ECO:0000256" key="1">
    <source>
        <dbReference type="ARBA" id="ARBA00009986"/>
    </source>
</evidence>
<dbReference type="InterPro" id="IPR012394">
    <property type="entry name" value="Aldehyde_DH_NAD(P)"/>
</dbReference>
<dbReference type="InterPro" id="IPR016161">
    <property type="entry name" value="Ald_DH/histidinol_DH"/>
</dbReference>
<dbReference type="InterPro" id="IPR016162">
    <property type="entry name" value="Ald_DH_N"/>
</dbReference>
<evidence type="ECO:0000256" key="2">
    <source>
        <dbReference type="ARBA" id="ARBA00023002"/>
    </source>
</evidence>
<dbReference type="InterPro" id="IPR016163">
    <property type="entry name" value="Ald_DH_C"/>
</dbReference>
<comment type="similarity">
    <text evidence="1">Belongs to the aldehyde dehydrogenase family.</text>
</comment>